<evidence type="ECO:0000256" key="12">
    <source>
        <dbReference type="ARBA" id="ARBA00023172"/>
    </source>
</evidence>
<sequence length="271" mass="30051">THQQLFNDTLLKINKELAFLHFEVRACINQYDGMVYYGVANNIADEESKLGTKYSVPQIAFYKGLLEAIVQEAGNDGSITSIDALNVRLDNQKEKTLDELIRDCWLSYTSTGKIGLGTRSFLDLRSWFHGNDIPSCVVCNEACIKASSCPNDECNVRIHEYCQRKKFSQRKASRGCPGCGTEWPRQDGEAGGDDDVNEPGEDEGPSNHSSRKRRKQVKAELVEENKNAGPSTVVPRSRTLRSVKAEAVEAAQEASSAGASQATRTSKRRKK</sequence>
<feature type="compositionally biased region" description="Low complexity" evidence="16">
    <location>
        <begin position="248"/>
        <end position="262"/>
    </location>
</feature>
<evidence type="ECO:0000256" key="3">
    <source>
        <dbReference type="ARBA" id="ARBA00010258"/>
    </source>
</evidence>
<evidence type="ECO:0000256" key="6">
    <source>
        <dbReference type="ARBA" id="ARBA00022679"/>
    </source>
</evidence>
<keyword evidence="8 15" id="KW-0227">DNA damage</keyword>
<reference evidence="18" key="1">
    <citation type="submission" date="2020-05" db="EMBL/GenBank/DDBJ databases">
        <title>WGS assembly of Panicum virgatum.</title>
        <authorList>
            <person name="Lovell J.T."/>
            <person name="Jenkins J."/>
            <person name="Shu S."/>
            <person name="Juenger T.E."/>
            <person name="Schmutz J."/>
        </authorList>
    </citation>
    <scope>NUCLEOTIDE SEQUENCE</scope>
    <source>
        <strain evidence="18">AP13</strain>
    </source>
</reference>
<feature type="compositionally biased region" description="Basic and acidic residues" evidence="16">
    <location>
        <begin position="217"/>
        <end position="226"/>
    </location>
</feature>
<dbReference type="GO" id="GO:0061630">
    <property type="term" value="F:ubiquitin protein ligase activity"/>
    <property type="evidence" value="ECO:0007669"/>
    <property type="project" value="UniProtKB-EC"/>
</dbReference>
<dbReference type="EC" id="2.3.2.27" evidence="4 15"/>
<dbReference type="GO" id="GO:0008270">
    <property type="term" value="F:zinc ion binding"/>
    <property type="evidence" value="ECO:0007669"/>
    <property type="project" value="UniProtKB-KW"/>
</dbReference>
<dbReference type="Pfam" id="PF07574">
    <property type="entry name" value="SMC_Nse1"/>
    <property type="match status" value="2"/>
</dbReference>
<dbReference type="AlphaFoldDB" id="A0A8T0P0W0"/>
<dbReference type="PANTHER" id="PTHR20973:SF0">
    <property type="entry name" value="NON-STRUCTURAL MAINTENANCE OF CHROMOSOMES ELEMENT 1 HOMOLOG"/>
    <property type="match status" value="1"/>
</dbReference>
<evidence type="ECO:0000256" key="4">
    <source>
        <dbReference type="ARBA" id="ARBA00012483"/>
    </source>
</evidence>
<dbReference type="Gene3D" id="1.10.10.10">
    <property type="entry name" value="Winged helix-like DNA-binding domain superfamily/Winged helix DNA-binding domain"/>
    <property type="match status" value="1"/>
</dbReference>
<evidence type="ECO:0000256" key="1">
    <source>
        <dbReference type="ARBA" id="ARBA00000900"/>
    </source>
</evidence>
<keyword evidence="12 15" id="KW-0233">DNA recombination</keyword>
<keyword evidence="10 15" id="KW-0833">Ubl conjugation pathway</keyword>
<accession>A0A8T0P0W0</accession>
<dbReference type="InterPro" id="IPR036388">
    <property type="entry name" value="WH-like_DNA-bd_sf"/>
</dbReference>
<comment type="subcellular location">
    <subcellularLocation>
        <location evidence="2 15">Nucleus</location>
    </subcellularLocation>
</comment>
<dbReference type="InterPro" id="IPR014857">
    <property type="entry name" value="Nse1_RING_C4HC3-type"/>
</dbReference>
<evidence type="ECO:0000256" key="14">
    <source>
        <dbReference type="ARBA" id="ARBA00023242"/>
    </source>
</evidence>
<evidence type="ECO:0000259" key="17">
    <source>
        <dbReference type="Pfam" id="PF08746"/>
    </source>
</evidence>
<dbReference type="EMBL" id="CM029052">
    <property type="protein sequence ID" value="KAG2555627.1"/>
    <property type="molecule type" value="Genomic_DNA"/>
</dbReference>
<dbReference type="Pfam" id="PF08746">
    <property type="entry name" value="zf-RING-like"/>
    <property type="match status" value="1"/>
</dbReference>
<dbReference type="GO" id="GO:0000724">
    <property type="term" value="P:double-strand break repair via homologous recombination"/>
    <property type="evidence" value="ECO:0007669"/>
    <property type="project" value="TreeGrafter"/>
</dbReference>
<dbReference type="InterPro" id="IPR011513">
    <property type="entry name" value="Nse1"/>
</dbReference>
<feature type="compositionally biased region" description="Acidic residues" evidence="16">
    <location>
        <begin position="190"/>
        <end position="204"/>
    </location>
</feature>
<evidence type="ECO:0000256" key="15">
    <source>
        <dbReference type="RuleBase" id="RU368018"/>
    </source>
</evidence>
<evidence type="ECO:0000256" key="7">
    <source>
        <dbReference type="ARBA" id="ARBA00022723"/>
    </source>
</evidence>
<dbReference type="Gene3D" id="3.30.40.10">
    <property type="entry name" value="Zinc/RING finger domain, C3HC4 (zinc finger)"/>
    <property type="match status" value="1"/>
</dbReference>
<dbReference type="PANTHER" id="PTHR20973">
    <property type="entry name" value="NON-SMC ELEMENT 1-RELATED"/>
    <property type="match status" value="1"/>
</dbReference>
<evidence type="ECO:0000256" key="11">
    <source>
        <dbReference type="ARBA" id="ARBA00022833"/>
    </source>
</evidence>
<protein>
    <recommendedName>
        <fullName evidence="5 15">Non-structural maintenance of chromosomes element 1 homolog</fullName>
        <ecNumber evidence="4 15">2.3.2.27</ecNumber>
    </recommendedName>
</protein>
<feature type="domain" description="Non-structural maintenance of chromosomes element 1 RING C4HC3-type" evidence="17">
    <location>
        <begin position="136"/>
        <end position="179"/>
    </location>
</feature>
<comment type="catalytic activity">
    <reaction evidence="1 15">
        <text>S-ubiquitinyl-[E2 ubiquitin-conjugating enzyme]-L-cysteine + [acceptor protein]-L-lysine = [E2 ubiquitin-conjugating enzyme]-L-cysteine + N(6)-ubiquitinyl-[acceptor protein]-L-lysine.</text>
        <dbReference type="EC" id="2.3.2.27"/>
    </reaction>
</comment>
<dbReference type="GO" id="GO:0005634">
    <property type="term" value="C:nucleus"/>
    <property type="evidence" value="ECO:0007669"/>
    <property type="project" value="UniProtKB-SubCell"/>
</dbReference>
<keyword evidence="14 15" id="KW-0539">Nucleus</keyword>
<keyword evidence="13 15" id="KW-0234">DNA repair</keyword>
<comment type="caution">
    <text evidence="18">The sequence shown here is derived from an EMBL/GenBank/DDBJ whole genome shotgun (WGS) entry which is preliminary data.</text>
</comment>
<evidence type="ECO:0000313" key="19">
    <source>
        <dbReference type="Proteomes" id="UP000823388"/>
    </source>
</evidence>
<evidence type="ECO:0000256" key="5">
    <source>
        <dbReference type="ARBA" id="ARBA00019422"/>
    </source>
</evidence>
<evidence type="ECO:0000256" key="13">
    <source>
        <dbReference type="ARBA" id="ARBA00023204"/>
    </source>
</evidence>
<dbReference type="FunFam" id="3.30.40.10:FF:000427">
    <property type="entry name" value="Non-structural maintenance of chromosomes element 1"/>
    <property type="match status" value="1"/>
</dbReference>
<keyword evidence="11 15" id="KW-0862">Zinc</keyword>
<comment type="subunit">
    <text evidence="15">Component of the Smc5-Smc6 complex.</text>
</comment>
<evidence type="ECO:0000256" key="9">
    <source>
        <dbReference type="ARBA" id="ARBA00022771"/>
    </source>
</evidence>
<evidence type="ECO:0000256" key="2">
    <source>
        <dbReference type="ARBA" id="ARBA00004123"/>
    </source>
</evidence>
<evidence type="ECO:0000313" key="18">
    <source>
        <dbReference type="EMBL" id="KAG2555627.1"/>
    </source>
</evidence>
<dbReference type="Proteomes" id="UP000823388">
    <property type="component" value="Chromosome 8N"/>
</dbReference>
<feature type="region of interest" description="Disordered" evidence="16">
    <location>
        <begin position="171"/>
        <end position="271"/>
    </location>
</feature>
<keyword evidence="19" id="KW-1185">Reference proteome</keyword>
<dbReference type="CDD" id="cd16493">
    <property type="entry name" value="RING-CH-C4HC3_NSE1"/>
    <property type="match status" value="1"/>
</dbReference>
<dbReference type="InterPro" id="IPR013083">
    <property type="entry name" value="Znf_RING/FYVE/PHD"/>
</dbReference>
<dbReference type="GO" id="GO:0030915">
    <property type="term" value="C:Smc5-Smc6 complex"/>
    <property type="evidence" value="ECO:0007669"/>
    <property type="project" value="UniProtKB-UniRule"/>
</dbReference>
<keyword evidence="6 15" id="KW-0808">Transferase</keyword>
<evidence type="ECO:0000256" key="16">
    <source>
        <dbReference type="SAM" id="MobiDB-lite"/>
    </source>
</evidence>
<proteinExistence type="inferred from homology"/>
<comment type="similarity">
    <text evidence="3 15">Belongs to the NSE1 family.</text>
</comment>
<gene>
    <name evidence="18" type="ORF">PVAP13_8NG039800</name>
</gene>
<evidence type="ECO:0000256" key="8">
    <source>
        <dbReference type="ARBA" id="ARBA00022763"/>
    </source>
</evidence>
<keyword evidence="9 15" id="KW-0863">Zinc-finger</keyword>
<evidence type="ECO:0000256" key="10">
    <source>
        <dbReference type="ARBA" id="ARBA00022786"/>
    </source>
</evidence>
<organism evidence="18 19">
    <name type="scientific">Panicum virgatum</name>
    <name type="common">Blackwell switchgrass</name>
    <dbReference type="NCBI Taxonomy" id="38727"/>
    <lineage>
        <taxon>Eukaryota</taxon>
        <taxon>Viridiplantae</taxon>
        <taxon>Streptophyta</taxon>
        <taxon>Embryophyta</taxon>
        <taxon>Tracheophyta</taxon>
        <taxon>Spermatophyta</taxon>
        <taxon>Magnoliopsida</taxon>
        <taxon>Liliopsida</taxon>
        <taxon>Poales</taxon>
        <taxon>Poaceae</taxon>
        <taxon>PACMAD clade</taxon>
        <taxon>Panicoideae</taxon>
        <taxon>Panicodae</taxon>
        <taxon>Paniceae</taxon>
        <taxon>Panicinae</taxon>
        <taxon>Panicum</taxon>
        <taxon>Panicum sect. Hiantes</taxon>
    </lineage>
</organism>
<name>A0A8T0P0W0_PANVG</name>
<feature type="non-terminal residue" evidence="18">
    <location>
        <position position="1"/>
    </location>
</feature>
<keyword evidence="7 15" id="KW-0479">Metal-binding</keyword>